<dbReference type="Proteomes" id="UP000828390">
    <property type="component" value="Unassembled WGS sequence"/>
</dbReference>
<dbReference type="AlphaFoldDB" id="A0A9D4BMX0"/>
<evidence type="ECO:0000313" key="2">
    <source>
        <dbReference type="EMBL" id="KAH3709786.1"/>
    </source>
</evidence>
<gene>
    <name evidence="2" type="ORF">DPMN_069251</name>
</gene>
<protein>
    <submittedName>
        <fullName evidence="2">Uncharacterized protein</fullName>
    </submittedName>
</protein>
<comment type="caution">
    <text evidence="2">The sequence shown here is derived from an EMBL/GenBank/DDBJ whole genome shotgun (WGS) entry which is preliminary data.</text>
</comment>
<reference evidence="2" key="1">
    <citation type="journal article" date="2019" name="bioRxiv">
        <title>The Genome of the Zebra Mussel, Dreissena polymorpha: A Resource for Invasive Species Research.</title>
        <authorList>
            <person name="McCartney M.A."/>
            <person name="Auch B."/>
            <person name="Kono T."/>
            <person name="Mallez S."/>
            <person name="Zhang Y."/>
            <person name="Obille A."/>
            <person name="Becker A."/>
            <person name="Abrahante J.E."/>
            <person name="Garbe J."/>
            <person name="Badalamenti J.P."/>
            <person name="Herman A."/>
            <person name="Mangelson H."/>
            <person name="Liachko I."/>
            <person name="Sullivan S."/>
            <person name="Sone E.D."/>
            <person name="Koren S."/>
            <person name="Silverstein K.A.T."/>
            <person name="Beckman K.B."/>
            <person name="Gohl D.M."/>
        </authorList>
    </citation>
    <scope>NUCLEOTIDE SEQUENCE</scope>
    <source>
        <strain evidence="2">Duluth1</strain>
        <tissue evidence="2">Whole animal</tissue>
    </source>
</reference>
<feature type="region of interest" description="Disordered" evidence="1">
    <location>
        <begin position="21"/>
        <end position="40"/>
    </location>
</feature>
<name>A0A9D4BMX0_DREPO</name>
<proteinExistence type="predicted"/>
<reference evidence="2" key="2">
    <citation type="submission" date="2020-11" db="EMBL/GenBank/DDBJ databases">
        <authorList>
            <person name="McCartney M.A."/>
            <person name="Auch B."/>
            <person name="Kono T."/>
            <person name="Mallez S."/>
            <person name="Becker A."/>
            <person name="Gohl D.M."/>
            <person name="Silverstein K.A.T."/>
            <person name="Koren S."/>
            <person name="Bechman K.B."/>
            <person name="Herman A."/>
            <person name="Abrahante J.E."/>
            <person name="Garbe J."/>
        </authorList>
    </citation>
    <scope>NUCLEOTIDE SEQUENCE</scope>
    <source>
        <strain evidence="2">Duluth1</strain>
        <tissue evidence="2">Whole animal</tissue>
    </source>
</reference>
<dbReference type="EMBL" id="JAIWYP010000014">
    <property type="protein sequence ID" value="KAH3709786.1"/>
    <property type="molecule type" value="Genomic_DNA"/>
</dbReference>
<evidence type="ECO:0000313" key="3">
    <source>
        <dbReference type="Proteomes" id="UP000828390"/>
    </source>
</evidence>
<evidence type="ECO:0000256" key="1">
    <source>
        <dbReference type="SAM" id="MobiDB-lite"/>
    </source>
</evidence>
<accession>A0A9D4BMX0</accession>
<sequence>MVSYYNRKVKDSIPIIWCPTTTGRSRVPSPPTTTGRSRVPSYYNRKVKGPLLLQQEGQGFRPTTTGRSRVPSFYNRKVKGSIPI</sequence>
<organism evidence="2 3">
    <name type="scientific">Dreissena polymorpha</name>
    <name type="common">Zebra mussel</name>
    <name type="synonym">Mytilus polymorpha</name>
    <dbReference type="NCBI Taxonomy" id="45954"/>
    <lineage>
        <taxon>Eukaryota</taxon>
        <taxon>Metazoa</taxon>
        <taxon>Spiralia</taxon>
        <taxon>Lophotrochozoa</taxon>
        <taxon>Mollusca</taxon>
        <taxon>Bivalvia</taxon>
        <taxon>Autobranchia</taxon>
        <taxon>Heteroconchia</taxon>
        <taxon>Euheterodonta</taxon>
        <taxon>Imparidentia</taxon>
        <taxon>Neoheterodontei</taxon>
        <taxon>Myida</taxon>
        <taxon>Dreissenoidea</taxon>
        <taxon>Dreissenidae</taxon>
        <taxon>Dreissena</taxon>
    </lineage>
</organism>
<keyword evidence="3" id="KW-1185">Reference proteome</keyword>